<dbReference type="EMBL" id="DUGC01000107">
    <property type="protein sequence ID" value="HIH10322.1"/>
    <property type="molecule type" value="Genomic_DNA"/>
</dbReference>
<proteinExistence type="predicted"/>
<sequence length="156" mass="18249">MPPKAVDRLRIAEFRARLKNQEWVKKVLDPVWLYLHGFRQFRLKGLGKIKSPRNTVRGPVFETPEKMWLRKPLADPRQWRFSKRQGNAAPFTTPDARSYYLKYTCNPVKTIKQLVEMLQGGQKTEIPVGLLQMAEAEERPRLSKSLYVITKQVRGI</sequence>
<protein>
    <submittedName>
        <fullName evidence="1">Uncharacterized protein</fullName>
    </submittedName>
</protein>
<comment type="caution">
    <text evidence="1">The sequence shown here is derived from an EMBL/GenBank/DDBJ whole genome shotgun (WGS) entry which is preliminary data.</text>
</comment>
<evidence type="ECO:0000313" key="2">
    <source>
        <dbReference type="Proteomes" id="UP000565078"/>
    </source>
</evidence>
<reference evidence="2" key="1">
    <citation type="journal article" date="2020" name="bioRxiv">
        <title>A rank-normalized archaeal taxonomy based on genome phylogeny resolves widespread incomplete and uneven classifications.</title>
        <authorList>
            <person name="Rinke C."/>
            <person name="Chuvochina M."/>
            <person name="Mussig A.J."/>
            <person name="Chaumeil P.-A."/>
            <person name="Waite D.W."/>
            <person name="Whitman W.B."/>
            <person name="Parks D.H."/>
            <person name="Hugenholtz P."/>
        </authorList>
    </citation>
    <scope>NUCLEOTIDE SEQUENCE [LARGE SCALE GENOMIC DNA]</scope>
</reference>
<dbReference type="Proteomes" id="UP000565078">
    <property type="component" value="Unassembled WGS sequence"/>
</dbReference>
<gene>
    <name evidence="1" type="ORF">HA254_06690</name>
</gene>
<organism evidence="1 2">
    <name type="scientific">Candidatus Iainarchaeum sp</name>
    <dbReference type="NCBI Taxonomy" id="3101447"/>
    <lineage>
        <taxon>Archaea</taxon>
        <taxon>Candidatus Iainarchaeota</taxon>
        <taxon>Candidatus Iainarchaeia</taxon>
        <taxon>Candidatus Iainarchaeales</taxon>
        <taxon>Candidatus Iainarchaeaceae</taxon>
        <taxon>Candidatus Iainarchaeum</taxon>
    </lineage>
</organism>
<evidence type="ECO:0000313" key="1">
    <source>
        <dbReference type="EMBL" id="HIH10322.1"/>
    </source>
</evidence>
<name>A0A7J4IXT8_9ARCH</name>
<dbReference type="AlphaFoldDB" id="A0A7J4IXT8"/>
<feature type="non-terminal residue" evidence="1">
    <location>
        <position position="156"/>
    </location>
</feature>
<accession>A0A7J4IXT8</accession>